<dbReference type="InterPro" id="IPR003593">
    <property type="entry name" value="AAA+_ATPase"/>
</dbReference>
<dbReference type="InterPro" id="IPR022941">
    <property type="entry name" value="SRP54"/>
</dbReference>
<protein>
    <recommendedName>
        <fullName evidence="9">Signal recognition particle protein</fullName>
        <ecNumber evidence="9">3.6.5.4</ecNumber>
    </recommendedName>
    <alternativeName>
        <fullName evidence="9">Fifty-four homolog</fullName>
    </alternativeName>
</protein>
<evidence type="ECO:0000256" key="3">
    <source>
        <dbReference type="ARBA" id="ARBA00022801"/>
    </source>
</evidence>
<dbReference type="SMART" id="SM00963">
    <property type="entry name" value="SRP54_N"/>
    <property type="match status" value="1"/>
</dbReference>
<keyword evidence="12" id="KW-1185">Reference proteome</keyword>
<evidence type="ECO:0000313" key="11">
    <source>
        <dbReference type="EMBL" id="BBB31931.1"/>
    </source>
</evidence>
<evidence type="ECO:0000256" key="8">
    <source>
        <dbReference type="ARBA" id="ARBA00048027"/>
    </source>
</evidence>
<dbReference type="AlphaFoldDB" id="A0A7R6PPE3"/>
<feature type="binding site" evidence="9">
    <location>
        <begin position="247"/>
        <end position="250"/>
    </location>
    <ligand>
        <name>GTP</name>
        <dbReference type="ChEBI" id="CHEBI:37565"/>
    </ligand>
</feature>
<comment type="domain">
    <text evidence="9">Composed of three domains: the N-terminal N domain, which is responsible for interactions with the ribosome, the central G domain, which binds GTP, and the C-terminal M domain, which binds the RNA and the signal sequence of the RNC.</text>
</comment>
<sequence length="449" mass="50407">MFDQLTDKLNNAFRKIKGVARITERNIEEPLREIRMALLEADVNYKIVKQFTESIKQKALGVEVSKALNPGQQFIKIVHDELVKVLGEKAEDLKLEPTKTNVIMMVGLQGSGKTTSSGKLAAYLKKQGFFPLLVPADVYRPAAIEQLKVVGKAVNVPVFDIGEDRNPVSIAKKAVKEAKDKGFNVVIIDTAGRLHIDEELMKELKDIEKEVNPDEILFTVDSMTGQDAVKSAAAFDKELPLTGVVLTKLDGDARGGAALSVKFVTGKPIKFVGVGEKYTDFEKFHPDRMASRILGMGDVMSLIEKAEEVVDKKKAEELQKKIKKDQFTLEDFRDQLLQLTKMGSMEKILGMIPGMANIKNASKMMDDKKVKHLVAIINSMTPQERRNHQIINGKRRKRIARGSGRPVQEVNQLLKQFVQMKKMMKQLSNPSFLGKMKNLKKLRNMDFPF</sequence>
<dbReference type="GO" id="GO:0006614">
    <property type="term" value="P:SRP-dependent cotranslational protein targeting to membrane"/>
    <property type="evidence" value="ECO:0007669"/>
    <property type="project" value="InterPro"/>
</dbReference>
<dbReference type="SMART" id="SM00382">
    <property type="entry name" value="AAA"/>
    <property type="match status" value="1"/>
</dbReference>
<dbReference type="InterPro" id="IPR027417">
    <property type="entry name" value="P-loop_NTPase"/>
</dbReference>
<name>A0A7R6PPE3_9BACT</name>
<dbReference type="InterPro" id="IPR042101">
    <property type="entry name" value="SRP54_N_sf"/>
</dbReference>
<evidence type="ECO:0000256" key="4">
    <source>
        <dbReference type="ARBA" id="ARBA00022884"/>
    </source>
</evidence>
<feature type="binding site" evidence="9">
    <location>
        <begin position="107"/>
        <end position="114"/>
    </location>
    <ligand>
        <name>GTP</name>
        <dbReference type="ChEBI" id="CHEBI:37565"/>
    </ligand>
</feature>
<dbReference type="SUPFAM" id="SSF47446">
    <property type="entry name" value="Signal peptide-binding domain"/>
    <property type="match status" value="1"/>
</dbReference>
<dbReference type="SMART" id="SM00962">
    <property type="entry name" value="SRP54"/>
    <property type="match status" value="1"/>
</dbReference>
<comment type="function">
    <text evidence="9">Involved in targeting and insertion of nascent membrane proteins into the cytoplasmic membrane. Binds to the hydrophobic signal sequence of the ribosome-nascent chain (RNC) as it emerges from the ribosomes. The SRP-RNC complex is then targeted to the cytoplasmic membrane where it interacts with the SRP receptor FtsY.</text>
</comment>
<accession>A0A7R6PPE3</accession>
<dbReference type="PANTHER" id="PTHR11564:SF5">
    <property type="entry name" value="SIGNAL RECOGNITION PARTICLE SUBUNIT SRP54"/>
    <property type="match status" value="1"/>
</dbReference>
<organism evidence="11 12">
    <name type="scientific">Thermotomaculum hydrothermale</name>
    <dbReference type="NCBI Taxonomy" id="981385"/>
    <lineage>
        <taxon>Bacteria</taxon>
        <taxon>Pseudomonadati</taxon>
        <taxon>Acidobacteriota</taxon>
        <taxon>Holophagae</taxon>
        <taxon>Thermotomaculales</taxon>
        <taxon>Thermotomaculaceae</taxon>
        <taxon>Thermotomaculum</taxon>
    </lineage>
</organism>
<dbReference type="InterPro" id="IPR000897">
    <property type="entry name" value="SRP54_GTPase_dom"/>
</dbReference>
<dbReference type="Gene3D" id="1.10.260.30">
    <property type="entry name" value="Signal recognition particle, SRP54 subunit, M-domain"/>
    <property type="match status" value="1"/>
</dbReference>
<dbReference type="InterPro" id="IPR004125">
    <property type="entry name" value="Signal_recog_particle_SRP54_M"/>
</dbReference>
<dbReference type="Proteomes" id="UP000595564">
    <property type="component" value="Chromosome"/>
</dbReference>
<evidence type="ECO:0000256" key="2">
    <source>
        <dbReference type="ARBA" id="ARBA00022741"/>
    </source>
</evidence>
<comment type="subunit">
    <text evidence="9">Part of the signal recognition particle protein translocation system, which is composed of SRP and FtsY.</text>
</comment>
<keyword evidence="7 9" id="KW-0687">Ribonucleoprotein</keyword>
<feature type="domain" description="SRP54-type proteins GTP-binding" evidence="10">
    <location>
        <begin position="268"/>
        <end position="281"/>
    </location>
</feature>
<keyword evidence="6 9" id="KW-0733">Signal recognition particle</keyword>
<dbReference type="PANTHER" id="PTHR11564">
    <property type="entry name" value="SIGNAL RECOGNITION PARTICLE 54K PROTEIN SRP54"/>
    <property type="match status" value="1"/>
</dbReference>
<dbReference type="EC" id="3.6.5.4" evidence="9"/>
<dbReference type="Pfam" id="PF02978">
    <property type="entry name" value="SRP_SPB"/>
    <property type="match status" value="1"/>
</dbReference>
<dbReference type="InterPro" id="IPR013822">
    <property type="entry name" value="Signal_recog_particl_SRP54_hlx"/>
</dbReference>
<keyword evidence="9" id="KW-0963">Cytoplasm</keyword>
<evidence type="ECO:0000256" key="1">
    <source>
        <dbReference type="ARBA" id="ARBA00005450"/>
    </source>
</evidence>
<evidence type="ECO:0000256" key="5">
    <source>
        <dbReference type="ARBA" id="ARBA00023134"/>
    </source>
</evidence>
<dbReference type="InterPro" id="IPR036891">
    <property type="entry name" value="Signal_recog_part_SRP54_M_sf"/>
</dbReference>
<evidence type="ECO:0000259" key="10">
    <source>
        <dbReference type="PROSITE" id="PS00300"/>
    </source>
</evidence>
<dbReference type="CDD" id="cd18539">
    <property type="entry name" value="SRP_G"/>
    <property type="match status" value="1"/>
</dbReference>
<dbReference type="InterPro" id="IPR004780">
    <property type="entry name" value="SRP"/>
</dbReference>
<dbReference type="PROSITE" id="PS00300">
    <property type="entry name" value="SRP54"/>
    <property type="match status" value="1"/>
</dbReference>
<dbReference type="GO" id="GO:0048500">
    <property type="term" value="C:signal recognition particle"/>
    <property type="evidence" value="ECO:0007669"/>
    <property type="project" value="UniProtKB-UniRule"/>
</dbReference>
<dbReference type="RefSeq" id="WP_201328264.1">
    <property type="nucleotide sequence ID" value="NZ_AP017470.1"/>
</dbReference>
<keyword evidence="4 9" id="KW-0694">RNA-binding</keyword>
<evidence type="ECO:0000256" key="6">
    <source>
        <dbReference type="ARBA" id="ARBA00023135"/>
    </source>
</evidence>
<dbReference type="NCBIfam" id="TIGR00959">
    <property type="entry name" value="ffh"/>
    <property type="match status" value="1"/>
</dbReference>
<dbReference type="Gene3D" id="1.20.120.140">
    <property type="entry name" value="Signal recognition particle SRP54, nucleotide-binding domain"/>
    <property type="match status" value="1"/>
</dbReference>
<evidence type="ECO:0000313" key="12">
    <source>
        <dbReference type="Proteomes" id="UP000595564"/>
    </source>
</evidence>
<comment type="catalytic activity">
    <reaction evidence="8 9">
        <text>GTP + H2O = GDP + phosphate + H(+)</text>
        <dbReference type="Rhea" id="RHEA:19669"/>
        <dbReference type="ChEBI" id="CHEBI:15377"/>
        <dbReference type="ChEBI" id="CHEBI:15378"/>
        <dbReference type="ChEBI" id="CHEBI:37565"/>
        <dbReference type="ChEBI" id="CHEBI:43474"/>
        <dbReference type="ChEBI" id="CHEBI:58189"/>
        <dbReference type="EC" id="3.6.5.4"/>
    </reaction>
</comment>
<evidence type="ECO:0000256" key="7">
    <source>
        <dbReference type="ARBA" id="ARBA00023274"/>
    </source>
</evidence>
<dbReference type="FunFam" id="3.40.50.300:FF:000022">
    <property type="entry name" value="Signal recognition particle 54 kDa subunit"/>
    <property type="match status" value="1"/>
</dbReference>
<keyword evidence="5 9" id="KW-0342">GTP-binding</keyword>
<dbReference type="EMBL" id="AP017470">
    <property type="protein sequence ID" value="BBB31931.1"/>
    <property type="molecule type" value="Genomic_DNA"/>
</dbReference>
<evidence type="ECO:0000256" key="9">
    <source>
        <dbReference type="HAMAP-Rule" id="MF_00306"/>
    </source>
</evidence>
<feature type="binding site" evidence="9">
    <location>
        <begin position="189"/>
        <end position="193"/>
    </location>
    <ligand>
        <name>GTP</name>
        <dbReference type="ChEBI" id="CHEBI:37565"/>
    </ligand>
</feature>
<dbReference type="SUPFAM" id="SSF52540">
    <property type="entry name" value="P-loop containing nucleoside triphosphate hydrolases"/>
    <property type="match status" value="1"/>
</dbReference>
<keyword evidence="2 9" id="KW-0547">Nucleotide-binding</keyword>
<proteinExistence type="inferred from homology"/>
<comment type="similarity">
    <text evidence="1 9">Belongs to the GTP-binding SRP family. SRP54 subfamily.</text>
</comment>
<dbReference type="HAMAP" id="MF_00306">
    <property type="entry name" value="SRP54"/>
    <property type="match status" value="1"/>
</dbReference>
<keyword evidence="3 9" id="KW-0378">Hydrolase</keyword>
<dbReference type="GO" id="GO:0003924">
    <property type="term" value="F:GTPase activity"/>
    <property type="evidence" value="ECO:0007669"/>
    <property type="project" value="UniProtKB-UniRule"/>
</dbReference>
<dbReference type="Pfam" id="PF00448">
    <property type="entry name" value="SRP54"/>
    <property type="match status" value="1"/>
</dbReference>
<reference evidence="11 12" key="1">
    <citation type="journal article" date="2012" name="Extremophiles">
        <title>Thermotomaculum hydrothermale gen. nov., sp. nov., a novel heterotrophic thermophile within the phylum Acidobacteria from a deep-sea hydrothermal vent chimney in the Southern Okinawa Trough.</title>
        <authorList>
            <person name="Izumi H."/>
            <person name="Nunoura T."/>
            <person name="Miyazaki M."/>
            <person name="Mino S."/>
            <person name="Toki T."/>
            <person name="Takai K."/>
            <person name="Sako Y."/>
            <person name="Sawabe T."/>
            <person name="Nakagawa S."/>
        </authorList>
    </citation>
    <scope>NUCLEOTIDE SEQUENCE [LARGE SCALE GENOMIC DNA]</scope>
    <source>
        <strain evidence="11 12">AC55</strain>
    </source>
</reference>
<dbReference type="GO" id="GO:0005525">
    <property type="term" value="F:GTP binding"/>
    <property type="evidence" value="ECO:0007669"/>
    <property type="project" value="UniProtKB-UniRule"/>
</dbReference>
<dbReference type="Pfam" id="PF02881">
    <property type="entry name" value="SRP54_N"/>
    <property type="match status" value="1"/>
</dbReference>
<dbReference type="KEGG" id="thyd:TTHT_0314"/>
<dbReference type="Gene3D" id="3.40.50.300">
    <property type="entry name" value="P-loop containing nucleotide triphosphate hydrolases"/>
    <property type="match status" value="1"/>
</dbReference>
<dbReference type="GO" id="GO:0008312">
    <property type="term" value="F:7S RNA binding"/>
    <property type="evidence" value="ECO:0007669"/>
    <property type="project" value="InterPro"/>
</dbReference>
<gene>
    <name evidence="9 11" type="primary">ffh</name>
    <name evidence="11" type="ORF">TTHT_0314</name>
</gene>
<comment type="subcellular location">
    <subcellularLocation>
        <location evidence="9">Cytoplasm</location>
    </subcellularLocation>
    <text evidence="9">The SRP-RNC complex is targeted to the cytoplasmic membrane.</text>
</comment>